<dbReference type="EMBL" id="CP076460">
    <property type="protein sequence ID" value="QWQ32359.1"/>
    <property type="molecule type" value="Genomic_DNA"/>
</dbReference>
<gene>
    <name evidence="1" type="ORF">KOY48_00445</name>
</gene>
<dbReference type="Proteomes" id="UP000679129">
    <property type="component" value="Chromosome"/>
</dbReference>
<accession>A0A8F1SBB7</accession>
<evidence type="ECO:0000313" key="1">
    <source>
        <dbReference type="EMBL" id="QWQ32359.1"/>
    </source>
</evidence>
<dbReference type="SUPFAM" id="SSF46946">
    <property type="entry name" value="S13-like H2TH domain"/>
    <property type="match status" value="1"/>
</dbReference>
<dbReference type="Gene3D" id="1.10.8.50">
    <property type="match status" value="1"/>
</dbReference>
<proteinExistence type="predicted"/>
<protein>
    <submittedName>
        <fullName evidence="1">Uncharacterized protein</fullName>
    </submittedName>
</protein>
<keyword evidence="2" id="KW-1185">Reference proteome</keyword>
<dbReference type="KEGG" id="mnd:KOY48_00445"/>
<dbReference type="InterPro" id="IPR010979">
    <property type="entry name" value="Ribosomal_uS13-like_H2TH"/>
</dbReference>
<reference evidence="1" key="1">
    <citation type="submission" date="2021-06" db="EMBL/GenBank/DDBJ databases">
        <title>An adapted protocol for Saccharibacteria cultivation: two new species join this phylum of Candidate Phyla Radiations.</title>
        <authorList>
            <person name="Ibrahim A."/>
            <person name="Maatouk M."/>
            <person name="Zgheib R."/>
            <person name="Haddad G."/>
            <person name="Bou Khalil J."/>
            <person name="Raoult D."/>
            <person name="Bittar F."/>
        </authorList>
    </citation>
    <scope>NUCLEOTIDE SEQUENCE</scope>
    <source>
        <strain evidence="1">IHU1</strain>
    </source>
</reference>
<dbReference type="AlphaFoldDB" id="A0A8F1SBB7"/>
<name>A0A8F1SBB7_9BACT</name>
<evidence type="ECO:0000313" key="2">
    <source>
        <dbReference type="Proteomes" id="UP000679129"/>
    </source>
</evidence>
<sequence>MLGWANSYADEALRTAKIHPQTRVKNVSDDQLENLFNELRPDFAIKH</sequence>
<dbReference type="GO" id="GO:0003676">
    <property type="term" value="F:nucleic acid binding"/>
    <property type="evidence" value="ECO:0007669"/>
    <property type="project" value="InterPro"/>
</dbReference>
<organism evidence="1 2">
    <name type="scientific">Candidatus Minimicrobia naudis</name>
    <dbReference type="NCBI Taxonomy" id="2841263"/>
    <lineage>
        <taxon>Bacteria</taxon>
        <taxon>Candidatus Saccharimonadota</taxon>
        <taxon>Candidatus Saccharimonadota incertae sedis</taxon>
        <taxon>Candidatus Minimicrobia</taxon>
    </lineage>
</organism>